<name>A0ABW2L9K5_9BACT</name>
<sequence>MTRLMQLSDIHFGAEIPAAVEALIEVTERLQPDRVLIGGDFTMRARRREWQAAREFIERLPVATLSIPGNHDIPGANDLWDRFFTPWVRYREAISEDLEPSEIIGDVEVVGLNTARRFGAPSFDWSRGAVSVAQCLGLPMRFTGETPLRAVMIHHPLLAPSKGDRRLLKRDGMLLAALETAKVDLLLAGHYHQSHVAAIPLPLGEDDMVLSHVSTACSWRTKGEPPGFHLIGMEAGKIELVRFRFAEDAGRFEEWDRLVYGKRGRKWVLWSAVAE</sequence>
<accession>A0ABW2L9K5</accession>
<evidence type="ECO:0000256" key="2">
    <source>
        <dbReference type="ARBA" id="ARBA00022801"/>
    </source>
</evidence>
<comment type="caution">
    <text evidence="6">The sequence shown here is derived from an EMBL/GenBank/DDBJ whole genome shotgun (WGS) entry which is preliminary data.</text>
</comment>
<protein>
    <submittedName>
        <fullName evidence="6">Metallophosphoesterase family protein</fullName>
        <ecNumber evidence="6">3.1.-.-</ecNumber>
    </submittedName>
</protein>
<dbReference type="SUPFAM" id="SSF56300">
    <property type="entry name" value="Metallo-dependent phosphatases"/>
    <property type="match status" value="1"/>
</dbReference>
<dbReference type="PANTHER" id="PTHR42988">
    <property type="entry name" value="PHOSPHOHYDROLASE"/>
    <property type="match status" value="1"/>
</dbReference>
<evidence type="ECO:0000313" key="6">
    <source>
        <dbReference type="EMBL" id="MFC7338275.1"/>
    </source>
</evidence>
<evidence type="ECO:0000256" key="1">
    <source>
        <dbReference type="ARBA" id="ARBA00022723"/>
    </source>
</evidence>
<evidence type="ECO:0000313" key="7">
    <source>
        <dbReference type="Proteomes" id="UP001596472"/>
    </source>
</evidence>
<dbReference type="Pfam" id="PF00149">
    <property type="entry name" value="Metallophos"/>
    <property type="match status" value="1"/>
</dbReference>
<gene>
    <name evidence="6" type="ORF">ACFQY0_13860</name>
</gene>
<feature type="domain" description="Calcineurin-like phosphoesterase" evidence="5">
    <location>
        <begin position="3"/>
        <end position="193"/>
    </location>
</feature>
<organism evidence="6 7">
    <name type="scientific">Haloferula chungangensis</name>
    <dbReference type="NCBI Taxonomy" id="1048331"/>
    <lineage>
        <taxon>Bacteria</taxon>
        <taxon>Pseudomonadati</taxon>
        <taxon>Verrucomicrobiota</taxon>
        <taxon>Verrucomicrobiia</taxon>
        <taxon>Verrucomicrobiales</taxon>
        <taxon>Verrucomicrobiaceae</taxon>
        <taxon>Haloferula</taxon>
    </lineage>
</organism>
<keyword evidence="7" id="KW-1185">Reference proteome</keyword>
<keyword evidence="2 6" id="KW-0378">Hydrolase</keyword>
<comment type="similarity">
    <text evidence="4">Belongs to the cyclic nucleotide phosphodiesterase class-III family.</text>
</comment>
<evidence type="ECO:0000256" key="4">
    <source>
        <dbReference type="ARBA" id="ARBA00025742"/>
    </source>
</evidence>
<dbReference type="GO" id="GO:0016787">
    <property type="term" value="F:hydrolase activity"/>
    <property type="evidence" value="ECO:0007669"/>
    <property type="project" value="UniProtKB-KW"/>
</dbReference>
<dbReference type="Gene3D" id="3.60.21.10">
    <property type="match status" value="1"/>
</dbReference>
<dbReference type="InterPro" id="IPR029052">
    <property type="entry name" value="Metallo-depent_PP-like"/>
</dbReference>
<dbReference type="InterPro" id="IPR050884">
    <property type="entry name" value="CNP_phosphodiesterase-III"/>
</dbReference>
<dbReference type="EMBL" id="JBHTBS010000007">
    <property type="protein sequence ID" value="MFC7338275.1"/>
    <property type="molecule type" value="Genomic_DNA"/>
</dbReference>
<dbReference type="InterPro" id="IPR004843">
    <property type="entry name" value="Calcineurin-like_PHP"/>
</dbReference>
<dbReference type="RefSeq" id="WP_379713417.1">
    <property type="nucleotide sequence ID" value="NZ_JBHTBS010000007.1"/>
</dbReference>
<dbReference type="EC" id="3.1.-.-" evidence="6"/>
<dbReference type="PANTHER" id="PTHR42988:SF2">
    <property type="entry name" value="CYCLIC NUCLEOTIDE PHOSPHODIESTERASE CBUA0032-RELATED"/>
    <property type="match status" value="1"/>
</dbReference>
<evidence type="ECO:0000256" key="3">
    <source>
        <dbReference type="ARBA" id="ARBA00023004"/>
    </source>
</evidence>
<evidence type="ECO:0000259" key="5">
    <source>
        <dbReference type="Pfam" id="PF00149"/>
    </source>
</evidence>
<proteinExistence type="inferred from homology"/>
<keyword evidence="3" id="KW-0408">Iron</keyword>
<keyword evidence="1" id="KW-0479">Metal-binding</keyword>
<reference evidence="7" key="1">
    <citation type="journal article" date="2019" name="Int. J. Syst. Evol. Microbiol.">
        <title>The Global Catalogue of Microorganisms (GCM) 10K type strain sequencing project: providing services to taxonomists for standard genome sequencing and annotation.</title>
        <authorList>
            <consortium name="The Broad Institute Genomics Platform"/>
            <consortium name="The Broad Institute Genome Sequencing Center for Infectious Disease"/>
            <person name="Wu L."/>
            <person name="Ma J."/>
        </authorList>
    </citation>
    <scope>NUCLEOTIDE SEQUENCE [LARGE SCALE GENOMIC DNA]</scope>
    <source>
        <strain evidence="7">CGMCC 4.1467</strain>
    </source>
</reference>
<dbReference type="Proteomes" id="UP001596472">
    <property type="component" value="Unassembled WGS sequence"/>
</dbReference>